<sequence length="443" mass="48210">MSRHSRLPITSSEALDERVRHPLSNPAKTTYKLAGGHRDEIYSNGHGNRPNDAPKHRRVISASVVRLRDGPMLANQSHDESMPELFLGAPLEDMDEAERRTLQTQWADALKKVQSLRQSGAGSRSERWSGVATDIYRPKSQATQDSLHASGARTSRVPAASLDHWSYYPGPSVNRDLSKSQLDKTIPENIQADSGTWDSSFLNGALSSRGSKSFGGDLLKGRGSRSITTFEKLDPSIEATQSISGDNMVMAQQGRASTDHRVVIGRAQVVDQASSNGQTLDQFEELPPPKSYSAVASRVQRTQSERYGRMWGQIKPEATHVQEMSDRNSGAPGNAALPSPVLKKAISMREGGTHADAVMEMARAYTDTVCGVPKTLECASCGRSLGVIVQGNPGVDIAFCQACRPSPLQWKKSGSEDGAGSKKKKNGIIRFCRKILRLDKKSS</sequence>
<reference evidence="2" key="1">
    <citation type="submission" date="2020-06" db="EMBL/GenBank/DDBJ databases">
        <title>WGS assembly of Ceratodon purpureus strain R40.</title>
        <authorList>
            <person name="Carey S.B."/>
            <person name="Jenkins J."/>
            <person name="Shu S."/>
            <person name="Lovell J.T."/>
            <person name="Sreedasyam A."/>
            <person name="Maumus F."/>
            <person name="Tiley G.P."/>
            <person name="Fernandez-Pozo N."/>
            <person name="Barry K."/>
            <person name="Chen C."/>
            <person name="Wang M."/>
            <person name="Lipzen A."/>
            <person name="Daum C."/>
            <person name="Saski C.A."/>
            <person name="Payton A.C."/>
            <person name="Mcbreen J.C."/>
            <person name="Conrad R.E."/>
            <person name="Kollar L.M."/>
            <person name="Olsson S."/>
            <person name="Huttunen S."/>
            <person name="Landis J.B."/>
            <person name="Wickett N.J."/>
            <person name="Johnson M.G."/>
            <person name="Rensing S.A."/>
            <person name="Grimwood J."/>
            <person name="Schmutz J."/>
            <person name="Mcdaniel S.F."/>
        </authorList>
    </citation>
    <scope>NUCLEOTIDE SEQUENCE</scope>
    <source>
        <strain evidence="2">R40</strain>
    </source>
</reference>
<gene>
    <name evidence="2" type="ORF">KC19_4G006800</name>
</gene>
<evidence type="ECO:0000256" key="1">
    <source>
        <dbReference type="SAM" id="MobiDB-lite"/>
    </source>
</evidence>
<comment type="caution">
    <text evidence="2">The sequence shown here is derived from an EMBL/GenBank/DDBJ whole genome shotgun (WGS) entry which is preliminary data.</text>
</comment>
<dbReference type="Proteomes" id="UP000822688">
    <property type="component" value="Chromosome 4"/>
</dbReference>
<evidence type="ECO:0000313" key="3">
    <source>
        <dbReference type="Proteomes" id="UP000822688"/>
    </source>
</evidence>
<feature type="region of interest" description="Disordered" evidence="1">
    <location>
        <begin position="117"/>
        <end position="155"/>
    </location>
</feature>
<dbReference type="AlphaFoldDB" id="A0A8T0I3Z9"/>
<keyword evidence="3" id="KW-1185">Reference proteome</keyword>
<organism evidence="2 3">
    <name type="scientific">Ceratodon purpureus</name>
    <name type="common">Fire moss</name>
    <name type="synonym">Dicranum purpureum</name>
    <dbReference type="NCBI Taxonomy" id="3225"/>
    <lineage>
        <taxon>Eukaryota</taxon>
        <taxon>Viridiplantae</taxon>
        <taxon>Streptophyta</taxon>
        <taxon>Embryophyta</taxon>
        <taxon>Bryophyta</taxon>
        <taxon>Bryophytina</taxon>
        <taxon>Bryopsida</taxon>
        <taxon>Dicranidae</taxon>
        <taxon>Pseudoditrichales</taxon>
        <taxon>Ditrichaceae</taxon>
        <taxon>Ceratodon</taxon>
    </lineage>
</organism>
<protein>
    <submittedName>
        <fullName evidence="2">Uncharacterized protein</fullName>
    </submittedName>
</protein>
<accession>A0A8T0I3Z9</accession>
<evidence type="ECO:0000313" key="2">
    <source>
        <dbReference type="EMBL" id="KAG0578222.1"/>
    </source>
</evidence>
<name>A0A8T0I3Z9_CERPU</name>
<dbReference type="EMBL" id="CM026424">
    <property type="protein sequence ID" value="KAG0578222.1"/>
    <property type="molecule type" value="Genomic_DNA"/>
</dbReference>
<proteinExistence type="predicted"/>
<feature type="region of interest" description="Disordered" evidence="1">
    <location>
        <begin position="1"/>
        <end position="56"/>
    </location>
</feature>